<sequence length="112" mass="12121">MVKIVACLICSILVNLFLIVNNYVGAQWTLSRVWSSRAAAVAEISYSGHGMAYLDGLIGDGSEPVCECNTCYTGSDCSHFIPHCTVNADGYHPATHDMINNSMLSVMFSLLI</sequence>
<dbReference type="Proteomes" id="UP001472677">
    <property type="component" value="Unassembled WGS sequence"/>
</dbReference>
<evidence type="ECO:0000313" key="2">
    <source>
        <dbReference type="EMBL" id="KAK8504790.1"/>
    </source>
</evidence>
<reference evidence="2 3" key="1">
    <citation type="journal article" date="2024" name="G3 (Bethesda)">
        <title>Genome assembly of Hibiscus sabdariffa L. provides insights into metabolisms of medicinal natural products.</title>
        <authorList>
            <person name="Kim T."/>
        </authorList>
    </citation>
    <scope>NUCLEOTIDE SEQUENCE [LARGE SCALE GENOMIC DNA]</scope>
    <source>
        <strain evidence="2">TK-2024</strain>
        <tissue evidence="2">Old leaves</tissue>
    </source>
</reference>
<feature type="domain" description="Alliinase EGF-like" evidence="1">
    <location>
        <begin position="34"/>
        <end position="84"/>
    </location>
</feature>
<dbReference type="InterPro" id="IPR037029">
    <property type="entry name" value="Alliinase_N_sf"/>
</dbReference>
<dbReference type="EMBL" id="JBBPBM010000136">
    <property type="protein sequence ID" value="KAK8504790.1"/>
    <property type="molecule type" value="Genomic_DNA"/>
</dbReference>
<dbReference type="Pfam" id="PF04863">
    <property type="entry name" value="EGF_alliinase"/>
    <property type="match status" value="1"/>
</dbReference>
<name>A0ABR2BED9_9ROSI</name>
<evidence type="ECO:0000313" key="3">
    <source>
        <dbReference type="Proteomes" id="UP001472677"/>
    </source>
</evidence>
<gene>
    <name evidence="2" type="ORF">V6N12_059876</name>
</gene>
<dbReference type="InterPro" id="IPR006947">
    <property type="entry name" value="EGF_alliinase"/>
</dbReference>
<keyword evidence="3" id="KW-1185">Reference proteome</keyword>
<accession>A0ABR2BED9</accession>
<proteinExistence type="predicted"/>
<protein>
    <recommendedName>
        <fullName evidence="1">Alliinase EGF-like domain-containing protein</fullName>
    </recommendedName>
</protein>
<organism evidence="2 3">
    <name type="scientific">Hibiscus sabdariffa</name>
    <name type="common">roselle</name>
    <dbReference type="NCBI Taxonomy" id="183260"/>
    <lineage>
        <taxon>Eukaryota</taxon>
        <taxon>Viridiplantae</taxon>
        <taxon>Streptophyta</taxon>
        <taxon>Embryophyta</taxon>
        <taxon>Tracheophyta</taxon>
        <taxon>Spermatophyta</taxon>
        <taxon>Magnoliopsida</taxon>
        <taxon>eudicotyledons</taxon>
        <taxon>Gunneridae</taxon>
        <taxon>Pentapetalae</taxon>
        <taxon>rosids</taxon>
        <taxon>malvids</taxon>
        <taxon>Malvales</taxon>
        <taxon>Malvaceae</taxon>
        <taxon>Malvoideae</taxon>
        <taxon>Hibiscus</taxon>
    </lineage>
</organism>
<evidence type="ECO:0000259" key="1">
    <source>
        <dbReference type="Pfam" id="PF04863"/>
    </source>
</evidence>
<comment type="caution">
    <text evidence="2">The sequence shown here is derived from an EMBL/GenBank/DDBJ whole genome shotgun (WGS) entry which is preliminary data.</text>
</comment>
<dbReference type="Gene3D" id="2.10.25.30">
    <property type="entry name" value="EGF-like, alliinase"/>
    <property type="match status" value="1"/>
</dbReference>